<gene>
    <name evidence="1" type="ORF">S06H3_44335</name>
</gene>
<organism evidence="1">
    <name type="scientific">marine sediment metagenome</name>
    <dbReference type="NCBI Taxonomy" id="412755"/>
    <lineage>
        <taxon>unclassified sequences</taxon>
        <taxon>metagenomes</taxon>
        <taxon>ecological metagenomes</taxon>
    </lineage>
</organism>
<accession>X1P8C7</accession>
<sequence length="104" mass="12729">MSEIDRELFQQLYNVAVTRNPILYLYLLKKLNIERPFLKKIQEIGYFIIEKDNNENFPVLIDYFQNYHKEYRKQFALDFLNKLKLLGIIYKLDKNKYSIESKIN</sequence>
<dbReference type="AlphaFoldDB" id="X1P8C7"/>
<dbReference type="EMBL" id="BARV01027562">
    <property type="protein sequence ID" value="GAI38711.1"/>
    <property type="molecule type" value="Genomic_DNA"/>
</dbReference>
<name>X1P8C7_9ZZZZ</name>
<protein>
    <submittedName>
        <fullName evidence="1">Uncharacterized protein</fullName>
    </submittedName>
</protein>
<evidence type="ECO:0000313" key="1">
    <source>
        <dbReference type="EMBL" id="GAI38711.1"/>
    </source>
</evidence>
<proteinExistence type="predicted"/>
<reference evidence="1" key="1">
    <citation type="journal article" date="2014" name="Front. Microbiol.">
        <title>High frequency of phylogenetically diverse reductive dehalogenase-homologous genes in deep subseafloor sedimentary metagenomes.</title>
        <authorList>
            <person name="Kawai M."/>
            <person name="Futagami T."/>
            <person name="Toyoda A."/>
            <person name="Takaki Y."/>
            <person name="Nishi S."/>
            <person name="Hori S."/>
            <person name="Arai W."/>
            <person name="Tsubouchi T."/>
            <person name="Morono Y."/>
            <person name="Uchiyama I."/>
            <person name="Ito T."/>
            <person name="Fujiyama A."/>
            <person name="Inagaki F."/>
            <person name="Takami H."/>
        </authorList>
    </citation>
    <scope>NUCLEOTIDE SEQUENCE</scope>
    <source>
        <strain evidence="1">Expedition CK06-06</strain>
    </source>
</reference>
<feature type="non-terminal residue" evidence="1">
    <location>
        <position position="104"/>
    </location>
</feature>
<comment type="caution">
    <text evidence="1">The sequence shown here is derived from an EMBL/GenBank/DDBJ whole genome shotgun (WGS) entry which is preliminary data.</text>
</comment>